<keyword evidence="1" id="KW-0812">Transmembrane</keyword>
<evidence type="ECO:0000256" key="1">
    <source>
        <dbReference type="SAM" id="Phobius"/>
    </source>
</evidence>
<name>A0A366DTN6_9HYPH</name>
<reference evidence="2 3" key="1">
    <citation type="submission" date="2018-06" db="EMBL/GenBank/DDBJ databases">
        <title>Genomic Encyclopedia of Type Strains, Phase IV (KMG-IV): sequencing the most valuable type-strain genomes for metagenomic binning, comparative biology and taxonomic classification.</title>
        <authorList>
            <person name="Goeker M."/>
        </authorList>
    </citation>
    <scope>NUCLEOTIDE SEQUENCE [LARGE SCALE GENOMIC DNA]</scope>
    <source>
        <strain evidence="2 3">DSM 25619</strain>
    </source>
</reference>
<keyword evidence="1" id="KW-0472">Membrane</keyword>
<keyword evidence="3" id="KW-1185">Reference proteome</keyword>
<feature type="transmembrane region" description="Helical" evidence="1">
    <location>
        <begin position="135"/>
        <end position="154"/>
    </location>
</feature>
<evidence type="ECO:0000313" key="3">
    <source>
        <dbReference type="Proteomes" id="UP000252893"/>
    </source>
</evidence>
<dbReference type="PANTHER" id="PTHR34989">
    <property type="entry name" value="PROTEIN HDED"/>
    <property type="match status" value="1"/>
</dbReference>
<feature type="transmembrane region" description="Helical" evidence="1">
    <location>
        <begin position="160"/>
        <end position="184"/>
    </location>
</feature>
<dbReference type="EMBL" id="QNRH01000005">
    <property type="protein sequence ID" value="RBO93450.1"/>
    <property type="molecule type" value="Genomic_DNA"/>
</dbReference>
<dbReference type="OrthoDB" id="9815400at2"/>
<organism evidence="2 3">
    <name type="scientific">Pseudochrobactrum asaccharolyticum</name>
    <dbReference type="NCBI Taxonomy" id="354351"/>
    <lineage>
        <taxon>Bacteria</taxon>
        <taxon>Pseudomonadati</taxon>
        <taxon>Pseudomonadota</taxon>
        <taxon>Alphaproteobacteria</taxon>
        <taxon>Hyphomicrobiales</taxon>
        <taxon>Brucellaceae</taxon>
        <taxon>Pseudochrobactrum</taxon>
    </lineage>
</organism>
<dbReference type="AlphaFoldDB" id="A0A366DTN6"/>
<dbReference type="InterPro" id="IPR052712">
    <property type="entry name" value="Acid_resist_chaperone_HdeD"/>
</dbReference>
<dbReference type="InterPro" id="IPR005325">
    <property type="entry name" value="DUF308_memb"/>
</dbReference>
<dbReference type="Pfam" id="PF03729">
    <property type="entry name" value="DUF308"/>
    <property type="match status" value="1"/>
</dbReference>
<dbReference type="GO" id="GO:0005886">
    <property type="term" value="C:plasma membrane"/>
    <property type="evidence" value="ECO:0007669"/>
    <property type="project" value="TreeGrafter"/>
</dbReference>
<dbReference type="Proteomes" id="UP000252893">
    <property type="component" value="Unassembled WGS sequence"/>
</dbReference>
<accession>A0A366DTN6</accession>
<comment type="caution">
    <text evidence="2">The sequence shown here is derived from an EMBL/GenBank/DDBJ whole genome shotgun (WGS) entry which is preliminary data.</text>
</comment>
<feature type="transmembrane region" description="Helical" evidence="1">
    <location>
        <begin position="50"/>
        <end position="70"/>
    </location>
</feature>
<feature type="transmembrane region" description="Helical" evidence="1">
    <location>
        <begin position="21"/>
        <end position="44"/>
    </location>
</feature>
<protein>
    <submittedName>
        <fullName evidence="2">Uncharacterized membrane protein HdeD (DUF308 family)</fullName>
    </submittedName>
</protein>
<proteinExistence type="predicted"/>
<dbReference type="RefSeq" id="WP_113945166.1">
    <property type="nucleotide sequence ID" value="NZ_JBHEEG010000006.1"/>
</dbReference>
<keyword evidence="1" id="KW-1133">Transmembrane helix</keyword>
<gene>
    <name evidence="2" type="ORF">DFR47_105168</name>
</gene>
<feature type="transmembrane region" description="Helical" evidence="1">
    <location>
        <begin position="77"/>
        <end position="96"/>
    </location>
</feature>
<feature type="transmembrane region" description="Helical" evidence="1">
    <location>
        <begin position="102"/>
        <end position="123"/>
    </location>
</feature>
<sequence length="189" mass="20341">MSLSSGIKTPAQAISSLTNKWGWFIVLGILMLMLGGIAFGNLLFATVASVYYVGITILIAGIVQIIHAFSVQTWKSFFFWMISGALYAAAGVLTFLNPFLASSIITIFIAAALLGSGVFRMWVAFQSRSVKGWGWMFVGGLITALAGIVIAIGWPVNSLWILGMFLAIDLVFQGWAMIALGFGLKTMRG</sequence>
<evidence type="ECO:0000313" key="2">
    <source>
        <dbReference type="EMBL" id="RBO93450.1"/>
    </source>
</evidence>
<dbReference type="PANTHER" id="PTHR34989:SF1">
    <property type="entry name" value="PROTEIN HDED"/>
    <property type="match status" value="1"/>
</dbReference>